<name>A0AAV5SVJ8_9BILA</name>
<feature type="region of interest" description="Disordered" evidence="6">
    <location>
        <begin position="457"/>
        <end position="523"/>
    </location>
</feature>
<feature type="compositionally biased region" description="Low complexity" evidence="6">
    <location>
        <begin position="715"/>
        <end position="728"/>
    </location>
</feature>
<evidence type="ECO:0000256" key="4">
    <source>
        <dbReference type="ARBA" id="ARBA00023125"/>
    </source>
</evidence>
<dbReference type="GO" id="GO:0003682">
    <property type="term" value="F:chromatin binding"/>
    <property type="evidence" value="ECO:0007669"/>
    <property type="project" value="TreeGrafter"/>
</dbReference>
<feature type="compositionally biased region" description="Basic residues" evidence="6">
    <location>
        <begin position="173"/>
        <end position="187"/>
    </location>
</feature>
<feature type="compositionally biased region" description="Basic residues" evidence="6">
    <location>
        <begin position="264"/>
        <end position="273"/>
    </location>
</feature>
<keyword evidence="3" id="KW-0227">DNA damage</keyword>
<dbReference type="SUPFAM" id="SSF47113">
    <property type="entry name" value="Histone-fold"/>
    <property type="match status" value="1"/>
</dbReference>
<dbReference type="GO" id="GO:0006281">
    <property type="term" value="P:DNA repair"/>
    <property type="evidence" value="ECO:0007669"/>
    <property type="project" value="UniProtKB-KW"/>
</dbReference>
<feature type="compositionally biased region" description="Basic and acidic residues" evidence="6">
    <location>
        <begin position="390"/>
        <end position="409"/>
    </location>
</feature>
<organism evidence="7 8">
    <name type="scientific">Pristionchus entomophagus</name>
    <dbReference type="NCBI Taxonomy" id="358040"/>
    <lineage>
        <taxon>Eukaryota</taxon>
        <taxon>Metazoa</taxon>
        <taxon>Ecdysozoa</taxon>
        <taxon>Nematoda</taxon>
        <taxon>Chromadorea</taxon>
        <taxon>Rhabditida</taxon>
        <taxon>Rhabditina</taxon>
        <taxon>Diplogasteromorpha</taxon>
        <taxon>Diplogasteroidea</taxon>
        <taxon>Neodiplogasteridae</taxon>
        <taxon>Pristionchus</taxon>
    </lineage>
</organism>
<dbReference type="EMBL" id="BTSX01000002">
    <property type="protein sequence ID" value="GMS84090.1"/>
    <property type="molecule type" value="Genomic_DNA"/>
</dbReference>
<dbReference type="GO" id="GO:0071821">
    <property type="term" value="C:FANCM-MHF complex"/>
    <property type="evidence" value="ECO:0007669"/>
    <property type="project" value="InterPro"/>
</dbReference>
<feature type="compositionally biased region" description="Basic and acidic residues" evidence="6">
    <location>
        <begin position="701"/>
        <end position="714"/>
    </location>
</feature>
<feature type="compositionally biased region" description="Polar residues" evidence="6">
    <location>
        <begin position="12"/>
        <end position="23"/>
    </location>
</feature>
<feature type="compositionally biased region" description="Basic and acidic residues" evidence="6">
    <location>
        <begin position="287"/>
        <end position="296"/>
    </location>
</feature>
<feature type="compositionally biased region" description="Acidic residues" evidence="6">
    <location>
        <begin position="379"/>
        <end position="389"/>
    </location>
</feature>
<feature type="region of interest" description="Disordered" evidence="6">
    <location>
        <begin position="557"/>
        <end position="577"/>
    </location>
</feature>
<dbReference type="CDD" id="cd22919">
    <property type="entry name" value="HFD_CENP-S"/>
    <property type="match status" value="1"/>
</dbReference>
<dbReference type="GO" id="GO:0031297">
    <property type="term" value="P:replication fork processing"/>
    <property type="evidence" value="ECO:0007669"/>
    <property type="project" value="TreeGrafter"/>
</dbReference>
<proteinExistence type="inferred from homology"/>
<evidence type="ECO:0000256" key="5">
    <source>
        <dbReference type="ARBA" id="ARBA00023204"/>
    </source>
</evidence>
<keyword evidence="4" id="KW-0238">DNA-binding</keyword>
<dbReference type="InterPro" id="IPR029003">
    <property type="entry name" value="CENP-S/Mhf1"/>
</dbReference>
<dbReference type="Pfam" id="PF15630">
    <property type="entry name" value="CENP-S"/>
    <property type="match status" value="1"/>
</dbReference>
<comment type="caution">
    <text evidence="7">The sequence shown here is derived from an EMBL/GenBank/DDBJ whole genome shotgun (WGS) entry which is preliminary data.</text>
</comment>
<keyword evidence="8" id="KW-1185">Reference proteome</keyword>
<feature type="region of interest" description="Disordered" evidence="6">
    <location>
        <begin position="155"/>
        <end position="196"/>
    </location>
</feature>
<evidence type="ECO:0000313" key="8">
    <source>
        <dbReference type="Proteomes" id="UP001432027"/>
    </source>
</evidence>
<dbReference type="AlphaFoldDB" id="A0AAV5SVJ8"/>
<feature type="region of interest" description="Disordered" evidence="6">
    <location>
        <begin position="1"/>
        <end position="61"/>
    </location>
</feature>
<feature type="region of interest" description="Disordered" evidence="6">
    <location>
        <begin position="641"/>
        <end position="664"/>
    </location>
</feature>
<feature type="compositionally biased region" description="Low complexity" evidence="6">
    <location>
        <begin position="467"/>
        <end position="484"/>
    </location>
</feature>
<evidence type="ECO:0000256" key="1">
    <source>
        <dbReference type="ARBA" id="ARBA00006612"/>
    </source>
</evidence>
<dbReference type="GO" id="GO:0000712">
    <property type="term" value="P:resolution of meiotic recombination intermediates"/>
    <property type="evidence" value="ECO:0007669"/>
    <property type="project" value="TreeGrafter"/>
</dbReference>
<feature type="compositionally biased region" description="Pro residues" evidence="6">
    <location>
        <begin position="508"/>
        <end position="517"/>
    </location>
</feature>
<protein>
    <recommendedName>
        <fullName evidence="2">Centromere protein S</fullName>
    </recommendedName>
</protein>
<sequence>MPPARKDPPQADDSSLPSTSRAFSPSLAPPPKRARTSMGRAPSCTTSRKSTGGRQARIEDFIDEKDLQDRLLFATMETADEIIEEEEKKENVKMEIEKEVISEAANIVWNALAEDWATDLIAFSRHAGRETIREDDVKLLMRRNPDMLAEILAECEGDEDGEGGGGGTTGGTTKRKSTGGVGGRRRKEARDEEKMEILVVPSDDVTTPRGGASSSMDSVVPETPQGIVPVAHSTPMNGRSVSMIGRVDFSIPSPIGEIEEEKGRRIRGGRRPNRSILDDLSATIREGNGENEREGEGGPGASTQELDEMDHNFASIMDIRHPREQEDERRRMRMEEGEGEGEGNPNQLPGPSTNQQGYGRVESPELFGEDRGEKKEEEHDSFDDDDDVIFEDKENDRKGRGGDKSDRMSESSVLREMLDEEEEEKDKTVIEKERKMEDSFDEEIQIVEVKKNENKVVSPLPMGHLPSSSAANARAQSGGAAARAVPGISTTSIGSSQESFYNDDIVDDPPPPPPPATSVPVSTAAPIVHQPAVAAAALPVRPDGYDSFDEDDDFISVPSLSRSKENTTPKAIAGPSPTITVANRWSTVEVEEVLSPAAEKKNGNPRKVFAEDIFGLNDLPAPSKPTPVNKPSLTVPIRPSPAAIIHQKPSPTVPTIPPSTVHPKPAVLQSTVKKTHVNKDVPSTGFSSFSFFDSQEAETPTPKREDSDFVDIRSKPTTSATKTTPKWRGGARGGRGFPRRVDPNSKVNRMIREQSTPVRLSPRPPSRISEVIGSFEDDDFDVSGFDD</sequence>
<feature type="compositionally biased region" description="Polar residues" evidence="6">
    <location>
        <begin position="488"/>
        <end position="500"/>
    </location>
</feature>
<evidence type="ECO:0000256" key="2">
    <source>
        <dbReference type="ARBA" id="ARBA00016400"/>
    </source>
</evidence>
<feature type="compositionally biased region" description="Basic and acidic residues" evidence="6">
    <location>
        <begin position="318"/>
        <end position="336"/>
    </location>
</feature>
<evidence type="ECO:0000256" key="6">
    <source>
        <dbReference type="SAM" id="MobiDB-lite"/>
    </source>
</evidence>
<reference evidence="7" key="1">
    <citation type="submission" date="2023-10" db="EMBL/GenBank/DDBJ databases">
        <title>Genome assembly of Pristionchus species.</title>
        <authorList>
            <person name="Yoshida K."/>
            <person name="Sommer R.J."/>
        </authorList>
    </citation>
    <scope>NUCLEOTIDE SEQUENCE</scope>
    <source>
        <strain evidence="7">RS0144</strain>
    </source>
</reference>
<dbReference type="Gene3D" id="1.10.20.10">
    <property type="entry name" value="Histone, subunit A"/>
    <property type="match status" value="1"/>
</dbReference>
<dbReference type="PANTHER" id="PTHR22980:SF0">
    <property type="entry name" value="CENTROMERE PROTEIN S"/>
    <property type="match status" value="1"/>
</dbReference>
<feature type="compositionally biased region" description="Acidic residues" evidence="6">
    <location>
        <begin position="775"/>
        <end position="787"/>
    </location>
</feature>
<feature type="region of interest" description="Disordered" evidence="6">
    <location>
        <begin position="260"/>
        <end position="436"/>
    </location>
</feature>
<dbReference type="GO" id="GO:0003677">
    <property type="term" value="F:DNA binding"/>
    <property type="evidence" value="ECO:0007669"/>
    <property type="project" value="UniProtKB-KW"/>
</dbReference>
<keyword evidence="5" id="KW-0234">DNA repair</keyword>
<feature type="compositionally biased region" description="Basic and acidic residues" evidence="6">
    <location>
        <begin position="425"/>
        <end position="436"/>
    </location>
</feature>
<accession>A0AAV5SVJ8</accession>
<feature type="compositionally biased region" description="Polar residues" evidence="6">
    <location>
        <begin position="344"/>
        <end position="357"/>
    </location>
</feature>
<feature type="compositionally biased region" description="Polar residues" evidence="6">
    <location>
        <begin position="43"/>
        <end position="53"/>
    </location>
</feature>
<evidence type="ECO:0000313" key="7">
    <source>
        <dbReference type="EMBL" id="GMS84090.1"/>
    </source>
</evidence>
<feature type="compositionally biased region" description="Basic and acidic residues" evidence="6">
    <location>
        <begin position="368"/>
        <end position="378"/>
    </location>
</feature>
<gene>
    <name evidence="7" type="ORF">PENTCL1PPCAC_6265</name>
</gene>
<dbReference type="InterPro" id="IPR009072">
    <property type="entry name" value="Histone-fold"/>
</dbReference>
<dbReference type="Proteomes" id="UP001432027">
    <property type="component" value="Unassembled WGS sequence"/>
</dbReference>
<feature type="region of interest" description="Disordered" evidence="6">
    <location>
        <begin position="678"/>
        <end position="787"/>
    </location>
</feature>
<dbReference type="GO" id="GO:0046982">
    <property type="term" value="F:protein heterodimerization activity"/>
    <property type="evidence" value="ECO:0007669"/>
    <property type="project" value="InterPro"/>
</dbReference>
<comment type="similarity">
    <text evidence="1">Belongs to the TAF9 family. CENP-S/MHF1 subfamily.</text>
</comment>
<evidence type="ECO:0000256" key="3">
    <source>
        <dbReference type="ARBA" id="ARBA00022763"/>
    </source>
</evidence>
<dbReference type="PANTHER" id="PTHR22980">
    <property type="entry name" value="CORTISTATIN"/>
    <property type="match status" value="1"/>
</dbReference>